<dbReference type="SUPFAM" id="SSF49899">
    <property type="entry name" value="Concanavalin A-like lectins/glucanases"/>
    <property type="match status" value="1"/>
</dbReference>
<feature type="compositionally biased region" description="Gly residues" evidence="8">
    <location>
        <begin position="787"/>
        <end position="796"/>
    </location>
</feature>
<keyword evidence="3" id="KW-0272">Extracellular matrix</keyword>
<dbReference type="InterPro" id="IPR048287">
    <property type="entry name" value="TSPN-like_N"/>
</dbReference>
<dbReference type="InterPro" id="IPR013320">
    <property type="entry name" value="ConA-like_dom_sf"/>
</dbReference>
<dbReference type="Gene3D" id="2.60.120.200">
    <property type="match status" value="1"/>
</dbReference>
<reference evidence="10" key="1">
    <citation type="submission" date="2025-08" db="UniProtKB">
        <authorList>
            <consortium name="Ensembl"/>
        </authorList>
    </citation>
    <scope>IDENTIFICATION</scope>
</reference>
<feature type="domain" description="Fibrillar collagen NC1" evidence="9">
    <location>
        <begin position="968"/>
        <end position="1196"/>
    </location>
</feature>
<dbReference type="Proteomes" id="UP000694427">
    <property type="component" value="Unplaced"/>
</dbReference>
<dbReference type="InterPro" id="IPR008160">
    <property type="entry name" value="Collagen"/>
</dbReference>
<feature type="compositionally biased region" description="Basic and acidic residues" evidence="8">
    <location>
        <begin position="734"/>
        <end position="743"/>
    </location>
</feature>
<dbReference type="SMART" id="SM00038">
    <property type="entry name" value="COLFI"/>
    <property type="match status" value="1"/>
</dbReference>
<evidence type="ECO:0000256" key="5">
    <source>
        <dbReference type="ARBA" id="ARBA00022737"/>
    </source>
</evidence>
<comment type="subcellular location">
    <subcellularLocation>
        <location evidence="1">Secreted</location>
        <location evidence="1">Extracellular space</location>
        <location evidence="1">Extracellular matrix</location>
    </subcellularLocation>
</comment>
<dbReference type="InterPro" id="IPR000885">
    <property type="entry name" value="Fib_collagen_C"/>
</dbReference>
<evidence type="ECO:0000259" key="9">
    <source>
        <dbReference type="PROSITE" id="PS51461"/>
    </source>
</evidence>
<dbReference type="AlphaFoldDB" id="A0A8C1L764"/>
<keyword evidence="6" id="KW-0176">Collagen</keyword>
<dbReference type="FunFam" id="2.60.120.200:FF:000016">
    <property type="entry name" value="Collagen XI alpha 1 chain"/>
    <property type="match status" value="1"/>
</dbReference>
<evidence type="ECO:0000256" key="1">
    <source>
        <dbReference type="ARBA" id="ARBA00004498"/>
    </source>
</evidence>
<dbReference type="Pfam" id="PF01410">
    <property type="entry name" value="COLFI"/>
    <property type="match status" value="1"/>
</dbReference>
<name>A0A8C1L764_CYPCA</name>
<evidence type="ECO:0000256" key="2">
    <source>
        <dbReference type="ARBA" id="ARBA00022525"/>
    </source>
</evidence>
<keyword evidence="2" id="KW-0964">Secreted</keyword>
<evidence type="ECO:0000313" key="11">
    <source>
        <dbReference type="Proteomes" id="UP000694427"/>
    </source>
</evidence>
<keyword evidence="4" id="KW-0732">Signal</keyword>
<protein>
    <recommendedName>
        <fullName evidence="9">Fibrillar collagen NC1 domain-containing protein</fullName>
    </recommendedName>
</protein>
<evidence type="ECO:0000256" key="3">
    <source>
        <dbReference type="ARBA" id="ARBA00022530"/>
    </source>
</evidence>
<dbReference type="PROSITE" id="PS51461">
    <property type="entry name" value="NC1_FIB"/>
    <property type="match status" value="1"/>
</dbReference>
<feature type="compositionally biased region" description="Gly residues" evidence="8">
    <location>
        <begin position="927"/>
        <end position="936"/>
    </location>
</feature>
<dbReference type="Ensembl" id="ENSCCRT00010063918.1">
    <property type="protein sequence ID" value="ENSCCRP00010058328.1"/>
    <property type="gene ID" value="ENSCCRG00010024221.1"/>
</dbReference>
<dbReference type="InterPro" id="IPR050149">
    <property type="entry name" value="Collagen_superfamily"/>
</dbReference>
<sequence>MFSIVFESRPDFSTPFLLVCRHALSQPNIKASAKQINNAIKWNTFFQADLIALCNIVITANLIDVLRGLELSEDMEGVSVEAGLCTERKDTSETDMAYRIDKKIQLSAPTKQFFPDSAFPENFSLMTTVKAKKNSQFFLVSLYDEQGVQQLGLEMGRSPVFLYEDHKGQPAPGLYPIFKKINLADGKWHRIAYSVEGKSVTLYLDCKKEQTLELMRGDSPVVSTDGVLVFGTRLLDEEVFEGEIQQLLLVDDPKAAADYCQDYIPDCDSPLPYSTQSLAAEEVSDFSVSLAPHVVKKAHCLLFLLFLSDLFYIYMTSWLPGADGIPGPPGTLLMLPGDNGAPGSRGEDGPEGPKGQSGPLGEPGPAGIAGEKGKLGVPGLPGYPGRQGSKGSAGHDGPQGAAGERGPQGPQGHDGEAGPKGPNGPPGKDGLPGHPGQRGEPGFQGKTGPPGPAGVVGPQGKTGETGPTGDRGHPGAPGPPGEQGLPGVTGKEGAKGDAGPAGLPGKSGPAGRRGFRGERGLPGTPGTAGLKGGEGPPGVAGQIGATGERGPAGSAGAIGQPGRTGGVGPPGPMGEKGEPGEKGSIGPAGRDGEQGPVGLPGPAGSPGPLGEDGDKGETGGPGQKGSKGDKGEGGPPGPTGSQGPPGQPGSPGLDGEPGPRGQQGMYGPKGDEGPRGFKGATGPPGLQGMPGPPGEKGESGHVGAMVRCAFHKLLGEDGEAGNPGNVGETGPPGDKGEVGEKGDTGPPGAAGPPGIRGTPGSDGPKGHPGPLGFPGDMGPSGEPGANGIDGGPGAKGDNGEPGKAGPPGASGEPGPPGPPGRRGHIGPEGNEGKQGKKGAKGFAGPEGPMGKTGPVGPQGHPGNPGPEGFRGIPGSAVSLSIYVTVYQSAIDSRYRTGHVGLIGLIGPPGEMGEKGDRGLPGNQGVQGPKGDGGVGGPPGPTGPPGLPGLRHSNRQGADESLDEPEGMEEVFASLNSMKTEVELMRKPLGTFESPARTCKELMLCHPEYKDGEYWIDPNQGCHRDSIKVFCNFTAEGETCLHPDKRFEMVKLAAWNKEKPGSWYSQYRKGKQFSYIDTDGNPVPVVQLTFLKLLSATATQTFTYSCQNSVGWYDVASHSHQFAIRFRGSNDEEMTQAKSPFITALYDGCQTHKGQERTVLQIDSPRSELLPVIDVAVSDFGNNNQKFGFHVGPVCFNG</sequence>
<dbReference type="SMART" id="SM00210">
    <property type="entry name" value="TSPN"/>
    <property type="match status" value="1"/>
</dbReference>
<feature type="compositionally biased region" description="Low complexity" evidence="8">
    <location>
        <begin position="596"/>
        <end position="609"/>
    </location>
</feature>
<feature type="region of interest" description="Disordered" evidence="8">
    <location>
        <begin position="715"/>
        <end position="871"/>
    </location>
</feature>
<evidence type="ECO:0000256" key="6">
    <source>
        <dbReference type="ARBA" id="ARBA00023119"/>
    </source>
</evidence>
<organism evidence="10 11">
    <name type="scientific">Cyprinus carpio</name>
    <name type="common">Common carp</name>
    <dbReference type="NCBI Taxonomy" id="7962"/>
    <lineage>
        <taxon>Eukaryota</taxon>
        <taxon>Metazoa</taxon>
        <taxon>Chordata</taxon>
        <taxon>Craniata</taxon>
        <taxon>Vertebrata</taxon>
        <taxon>Euteleostomi</taxon>
        <taxon>Actinopterygii</taxon>
        <taxon>Neopterygii</taxon>
        <taxon>Teleostei</taxon>
        <taxon>Ostariophysi</taxon>
        <taxon>Cypriniformes</taxon>
        <taxon>Cyprinidae</taxon>
        <taxon>Cyprininae</taxon>
        <taxon>Cyprinus</taxon>
    </lineage>
</organism>
<feature type="compositionally biased region" description="Low complexity" evidence="8">
    <location>
        <begin position="744"/>
        <end position="759"/>
    </location>
</feature>
<dbReference type="GO" id="GO:0005581">
    <property type="term" value="C:collagen trimer"/>
    <property type="evidence" value="ECO:0007669"/>
    <property type="project" value="UniProtKB-KW"/>
</dbReference>
<dbReference type="GO" id="GO:0005201">
    <property type="term" value="F:extracellular matrix structural constituent"/>
    <property type="evidence" value="ECO:0007669"/>
    <property type="project" value="InterPro"/>
</dbReference>
<dbReference type="GO" id="GO:0005615">
    <property type="term" value="C:extracellular space"/>
    <property type="evidence" value="ECO:0007669"/>
    <property type="project" value="TreeGrafter"/>
</dbReference>
<feature type="compositionally biased region" description="Low complexity" evidence="8">
    <location>
        <begin position="801"/>
        <end position="812"/>
    </location>
</feature>
<keyword evidence="5" id="KW-0677">Repeat</keyword>
<dbReference type="PANTHER" id="PTHR24023">
    <property type="entry name" value="COLLAGEN ALPHA"/>
    <property type="match status" value="1"/>
</dbReference>
<feature type="region of interest" description="Disordered" evidence="8">
    <location>
        <begin position="910"/>
        <end position="965"/>
    </location>
</feature>
<feature type="compositionally biased region" description="Gly residues" evidence="8">
    <location>
        <begin position="529"/>
        <end position="538"/>
    </location>
</feature>
<keyword evidence="7" id="KW-0379">Hydroxylation</keyword>
<evidence type="ECO:0000256" key="4">
    <source>
        <dbReference type="ARBA" id="ARBA00022729"/>
    </source>
</evidence>
<proteinExistence type="predicted"/>
<accession>A0A8C1L764</accession>
<dbReference type="Gene3D" id="2.60.120.1000">
    <property type="match status" value="1"/>
</dbReference>
<evidence type="ECO:0000313" key="10">
    <source>
        <dbReference type="Ensembl" id="ENSCCRP00010058328.1"/>
    </source>
</evidence>
<dbReference type="Pfam" id="PF01391">
    <property type="entry name" value="Collagen"/>
    <property type="match status" value="4"/>
</dbReference>
<reference evidence="10" key="2">
    <citation type="submission" date="2025-09" db="UniProtKB">
        <authorList>
            <consortium name="Ensembl"/>
        </authorList>
    </citation>
    <scope>IDENTIFICATION</scope>
</reference>
<feature type="region of interest" description="Disordered" evidence="8">
    <location>
        <begin position="330"/>
        <end position="700"/>
    </location>
</feature>
<dbReference type="GO" id="GO:0031012">
    <property type="term" value="C:extracellular matrix"/>
    <property type="evidence" value="ECO:0007669"/>
    <property type="project" value="TreeGrafter"/>
</dbReference>
<feature type="compositionally biased region" description="Pro residues" evidence="8">
    <location>
        <begin position="937"/>
        <end position="946"/>
    </location>
</feature>
<keyword evidence="11" id="KW-1185">Reference proteome</keyword>
<dbReference type="PANTHER" id="PTHR24023:SF1082">
    <property type="entry name" value="COLLAGEN TRIPLE HELIX REPEAT"/>
    <property type="match status" value="1"/>
</dbReference>
<dbReference type="FunFam" id="2.60.120.1000:FF:000002">
    <property type="entry name" value="Collagen XI alpha 1 chain"/>
    <property type="match status" value="1"/>
</dbReference>
<evidence type="ECO:0000256" key="7">
    <source>
        <dbReference type="ARBA" id="ARBA00023278"/>
    </source>
</evidence>
<evidence type="ECO:0000256" key="8">
    <source>
        <dbReference type="SAM" id="MobiDB-lite"/>
    </source>
</evidence>